<name>A0ABV8IZ60_9ACTN</name>
<organism evidence="1 2">
    <name type="scientific">Actinoplanes subglobosus</name>
    <dbReference type="NCBI Taxonomy" id="1547892"/>
    <lineage>
        <taxon>Bacteria</taxon>
        <taxon>Bacillati</taxon>
        <taxon>Actinomycetota</taxon>
        <taxon>Actinomycetes</taxon>
        <taxon>Micromonosporales</taxon>
        <taxon>Micromonosporaceae</taxon>
        <taxon>Actinoplanes</taxon>
    </lineage>
</organism>
<gene>
    <name evidence="1" type="ORF">ACFO0C_31985</name>
</gene>
<accession>A0ABV8IZ60</accession>
<comment type="caution">
    <text evidence="1">The sequence shown here is derived from an EMBL/GenBank/DDBJ whole genome shotgun (WGS) entry which is preliminary data.</text>
</comment>
<evidence type="ECO:0008006" key="3">
    <source>
        <dbReference type="Google" id="ProtNLM"/>
    </source>
</evidence>
<proteinExistence type="predicted"/>
<reference evidence="2" key="1">
    <citation type="journal article" date="2019" name="Int. J. Syst. Evol. Microbiol.">
        <title>The Global Catalogue of Microorganisms (GCM) 10K type strain sequencing project: providing services to taxonomists for standard genome sequencing and annotation.</title>
        <authorList>
            <consortium name="The Broad Institute Genomics Platform"/>
            <consortium name="The Broad Institute Genome Sequencing Center for Infectious Disease"/>
            <person name="Wu L."/>
            <person name="Ma J."/>
        </authorList>
    </citation>
    <scope>NUCLEOTIDE SEQUENCE [LARGE SCALE GENOMIC DNA]</scope>
    <source>
        <strain evidence="2">TBRC 5832</strain>
    </source>
</reference>
<evidence type="ECO:0000313" key="1">
    <source>
        <dbReference type="EMBL" id="MFC4069569.1"/>
    </source>
</evidence>
<evidence type="ECO:0000313" key="2">
    <source>
        <dbReference type="Proteomes" id="UP001595867"/>
    </source>
</evidence>
<protein>
    <recommendedName>
        <fullName evidence="3">WXG100 family type VII secretion target</fullName>
    </recommendedName>
</protein>
<keyword evidence="2" id="KW-1185">Reference proteome</keyword>
<dbReference type="EMBL" id="JBHSBL010000020">
    <property type="protein sequence ID" value="MFC4069569.1"/>
    <property type="molecule type" value="Genomic_DNA"/>
</dbReference>
<dbReference type="Proteomes" id="UP001595867">
    <property type="component" value="Unassembled WGS sequence"/>
</dbReference>
<dbReference type="RefSeq" id="WP_378070444.1">
    <property type="nucleotide sequence ID" value="NZ_JBHSBL010000020.1"/>
</dbReference>
<sequence>MSSNPLVAHSGDSTTSYTGLGLVEDAADITNGIRNHSWVDPALGGVGATLDTLSLAIDPLGTLASWGVAWLMEHVKPLKEALDWLAGNADEVAAHAATWANVATFTAQARQQYTDQIRTEVADWFGASGDAYRRHADAHLHVLETLSTAAQGISYAVEGAGLLVALVRGIVRDLIAAFIGTLAVRLPEWLAAEGLTLGIATPVVAGQVATLVTTWANKIQHFVRALLTSLRRLHPMLGRLSDIFTTLRARTHDLARTDPTSPPTSEFRPDFPRGADFIDDGEGISERAAEAYRRIRNSPQDTTAIARNTGIDPRVIEGMRQNLFVQQHDVPLGPNHFERGYFTPDDDIADLWDGAAAGTLDAEQAEAFHNLAAHEYVENRLMDAGLPYRSAHPDAFDADGDRILSRDHPGAHDLAPHQYRPDAPLAHWRFFGLDGSHLRLAADLSNLDEVVAAALRGLNR</sequence>